<reference evidence="1" key="1">
    <citation type="submission" date="2013-04" db="UniProtKB">
        <authorList>
            <consortium name="EnsemblPlants"/>
        </authorList>
    </citation>
    <scope>IDENTIFICATION</scope>
</reference>
<dbReference type="AlphaFoldDB" id="J3LAW4"/>
<sequence length="87" mass="10162">MLTHGALLLNLLHQSDQAKPTIHVDVHQLKQSRCQHVHTTGTSTPRRRPERAIVGYLRHTPTTYSHNSTWQRPKVFSQKYHIEFLDI</sequence>
<dbReference type="HOGENOM" id="CLU_2486989_0_0_1"/>
<keyword evidence="2" id="KW-1185">Reference proteome</keyword>
<organism evidence="1">
    <name type="scientific">Oryza brachyantha</name>
    <name type="common">malo sina</name>
    <dbReference type="NCBI Taxonomy" id="4533"/>
    <lineage>
        <taxon>Eukaryota</taxon>
        <taxon>Viridiplantae</taxon>
        <taxon>Streptophyta</taxon>
        <taxon>Embryophyta</taxon>
        <taxon>Tracheophyta</taxon>
        <taxon>Spermatophyta</taxon>
        <taxon>Magnoliopsida</taxon>
        <taxon>Liliopsida</taxon>
        <taxon>Poales</taxon>
        <taxon>Poaceae</taxon>
        <taxon>BOP clade</taxon>
        <taxon>Oryzoideae</taxon>
        <taxon>Oryzeae</taxon>
        <taxon>Oryzinae</taxon>
        <taxon>Oryza</taxon>
    </lineage>
</organism>
<proteinExistence type="predicted"/>
<accession>J3LAW4</accession>
<evidence type="ECO:0000313" key="2">
    <source>
        <dbReference type="Proteomes" id="UP000006038"/>
    </source>
</evidence>
<evidence type="ECO:0000313" key="1">
    <source>
        <dbReference type="EnsemblPlants" id="OB02G17810.1"/>
    </source>
</evidence>
<dbReference type="Proteomes" id="UP000006038">
    <property type="component" value="Unassembled WGS sequence"/>
</dbReference>
<name>J3LAW4_ORYBR</name>
<protein>
    <submittedName>
        <fullName evidence="1">Uncharacterized protein</fullName>
    </submittedName>
</protein>
<dbReference type="EnsemblPlants" id="OB02G17810.1">
    <property type="protein sequence ID" value="OB02G17810.1"/>
    <property type="gene ID" value="OB02G17810"/>
</dbReference>
<dbReference type="Gramene" id="OB02G17810.1">
    <property type="protein sequence ID" value="OB02G17810.1"/>
    <property type="gene ID" value="OB02G17810"/>
</dbReference>